<evidence type="ECO:0000313" key="2">
    <source>
        <dbReference type="EMBL" id="PRP84184.1"/>
    </source>
</evidence>
<reference evidence="2 3" key="1">
    <citation type="journal article" date="2018" name="Genome Biol. Evol.">
        <title>Multiple Roots of Fruiting Body Formation in Amoebozoa.</title>
        <authorList>
            <person name="Hillmann F."/>
            <person name="Forbes G."/>
            <person name="Novohradska S."/>
            <person name="Ferling I."/>
            <person name="Riege K."/>
            <person name="Groth M."/>
            <person name="Westermann M."/>
            <person name="Marz M."/>
            <person name="Spaller T."/>
            <person name="Winckler T."/>
            <person name="Schaap P."/>
            <person name="Glockner G."/>
        </authorList>
    </citation>
    <scope>NUCLEOTIDE SEQUENCE [LARGE SCALE GENOMIC DNA]</scope>
    <source>
        <strain evidence="2 3">Jena</strain>
    </source>
</reference>
<dbReference type="Gene3D" id="2.60.40.1190">
    <property type="match status" value="1"/>
</dbReference>
<feature type="signal peptide" evidence="1">
    <location>
        <begin position="1"/>
        <end position="16"/>
    </location>
</feature>
<feature type="chain" id="PRO_5015113378" description="Carbohydrate-binding domain-containing protein" evidence="1">
    <location>
        <begin position="17"/>
        <end position="215"/>
    </location>
</feature>
<dbReference type="AlphaFoldDB" id="A0A2P6NJR3"/>
<proteinExistence type="predicted"/>
<dbReference type="OrthoDB" id="61321at2759"/>
<protein>
    <recommendedName>
        <fullName evidence="4">Carbohydrate-binding domain-containing protein</fullName>
    </recommendedName>
</protein>
<keyword evidence="3" id="KW-1185">Reference proteome</keyword>
<gene>
    <name evidence="2" type="ORF">PROFUN_08384</name>
</gene>
<dbReference type="EMBL" id="MDYQ01000068">
    <property type="protein sequence ID" value="PRP84184.1"/>
    <property type="molecule type" value="Genomic_DNA"/>
</dbReference>
<sequence>MKTFLLFVTFIVLVRADQKSIVVPKCPATPAFPTAPQSGLLRLTPFVNDSGNALAKYRTAASVCHDGVSLRIFYRVSDPAVYNPLSGCNTALYDYDAVETFLAIDDESGKVSKKYLEVEILDFSGQLQDCNATGIKHKASIIRGGYQAALEIPFSNIYRASGVEPSNKLPKLLGNFFRIEVDKKGPIEYSCWSSTFAEPACFHKPAYFRKIRLQQ</sequence>
<dbReference type="CDD" id="cd09620">
    <property type="entry name" value="CBM9_like_3"/>
    <property type="match status" value="1"/>
</dbReference>
<evidence type="ECO:0000256" key="1">
    <source>
        <dbReference type="SAM" id="SignalP"/>
    </source>
</evidence>
<organism evidence="2 3">
    <name type="scientific">Planoprotostelium fungivorum</name>
    <dbReference type="NCBI Taxonomy" id="1890364"/>
    <lineage>
        <taxon>Eukaryota</taxon>
        <taxon>Amoebozoa</taxon>
        <taxon>Evosea</taxon>
        <taxon>Variosea</taxon>
        <taxon>Cavosteliida</taxon>
        <taxon>Cavosteliaceae</taxon>
        <taxon>Planoprotostelium</taxon>
    </lineage>
</organism>
<dbReference type="InParanoid" id="A0A2P6NJR3"/>
<comment type="caution">
    <text evidence="2">The sequence shown here is derived from an EMBL/GenBank/DDBJ whole genome shotgun (WGS) entry which is preliminary data.</text>
</comment>
<dbReference type="STRING" id="1890364.A0A2P6NJR3"/>
<keyword evidence="1" id="KW-0732">Signal</keyword>
<evidence type="ECO:0008006" key="4">
    <source>
        <dbReference type="Google" id="ProtNLM"/>
    </source>
</evidence>
<dbReference type="SUPFAM" id="SSF49344">
    <property type="entry name" value="CBD9-like"/>
    <property type="match status" value="1"/>
</dbReference>
<dbReference type="Proteomes" id="UP000241769">
    <property type="component" value="Unassembled WGS sequence"/>
</dbReference>
<accession>A0A2P6NJR3</accession>
<name>A0A2P6NJR3_9EUKA</name>
<evidence type="ECO:0000313" key="3">
    <source>
        <dbReference type="Proteomes" id="UP000241769"/>
    </source>
</evidence>